<dbReference type="EMBL" id="LUEZ02000071">
    <property type="protein sequence ID" value="RDB20036.1"/>
    <property type="molecule type" value="Genomic_DNA"/>
</dbReference>
<sequence>MLRRSTRLRARVDSSDKVIGQGAADSLPKPNKTNSQESPKRQRRTAAPKVQCNGPERKVANLRGALTRLTVIPLDILFEIFGHLSPADILHLSWTNKMLKELLESESAAFIWRRARANVGLPDGPSDMSEPLLAKMVFDSHCDYCQCANAKTILWPIGARTCQKCLSNPRKFHFNISNDQLVIPSDIILIATIPRFGHGQPIHIGYCRRTARQLNDYYMTLDDKAKEQWIETKRDQKRTRLQYKELYEKWASEQAEQDLAEKQRIRLKRREAIMEKLRELGWGSELEKMAVGDNTLNSHPFVKQAKDLTERSWHANQSEIIQIMDAIMEKRLAREYRALQKVRREILLDVYHDFLASQATDAIIPGPADVALMPEFQAVVNSPLNVIVTADDFHAAVLELPSLIREWRSATAAKLVAFVNKADKSLHATESSLALSTVFFRCSYCGGVLAHPHVLTHACLTLMPCIPHHPDRDIFEDLGFQAWNESSIIYFDRDAYQFGTQLLHGWGLDADACPTKQTLEDPAFFIECILCAHEHERVLMTWQVAVNHSPACAPHMRCVGLSDNDKAIVQAIIAKKDGEYRASLYHCHWICLICRRKFNWNDLNNHVTDRHRGGIISPLVESLDYVPDVDHQALLRSELFRITDMVEILDV</sequence>
<dbReference type="InterPro" id="IPR001810">
    <property type="entry name" value="F-box_dom"/>
</dbReference>
<proteinExistence type="predicted"/>
<evidence type="ECO:0000256" key="1">
    <source>
        <dbReference type="SAM" id="MobiDB-lite"/>
    </source>
</evidence>
<dbReference type="SUPFAM" id="SSF81383">
    <property type="entry name" value="F-box domain"/>
    <property type="match status" value="1"/>
</dbReference>
<name>A0A369JMP1_HYPMA</name>
<dbReference type="InParanoid" id="A0A369JMP1"/>
<feature type="domain" description="F-box" evidence="2">
    <location>
        <begin position="66"/>
        <end position="115"/>
    </location>
</feature>
<dbReference type="AlphaFoldDB" id="A0A369JMP1"/>
<dbReference type="Proteomes" id="UP000076154">
    <property type="component" value="Unassembled WGS sequence"/>
</dbReference>
<gene>
    <name evidence="3" type="ORF">Hypma_012987</name>
</gene>
<evidence type="ECO:0000259" key="2">
    <source>
        <dbReference type="PROSITE" id="PS50181"/>
    </source>
</evidence>
<accession>A0A369JMP1</accession>
<keyword evidence="4" id="KW-1185">Reference proteome</keyword>
<dbReference type="OrthoDB" id="2322499at2759"/>
<organism evidence="3 4">
    <name type="scientific">Hypsizygus marmoreus</name>
    <name type="common">White beech mushroom</name>
    <name type="synonym">Agaricus marmoreus</name>
    <dbReference type="NCBI Taxonomy" id="39966"/>
    <lineage>
        <taxon>Eukaryota</taxon>
        <taxon>Fungi</taxon>
        <taxon>Dikarya</taxon>
        <taxon>Basidiomycota</taxon>
        <taxon>Agaricomycotina</taxon>
        <taxon>Agaricomycetes</taxon>
        <taxon>Agaricomycetidae</taxon>
        <taxon>Agaricales</taxon>
        <taxon>Tricholomatineae</taxon>
        <taxon>Lyophyllaceae</taxon>
        <taxon>Hypsizygus</taxon>
    </lineage>
</organism>
<reference evidence="3" key="1">
    <citation type="submission" date="2018-04" db="EMBL/GenBank/DDBJ databases">
        <title>Whole genome sequencing of Hypsizygus marmoreus.</title>
        <authorList>
            <person name="Choi I.-G."/>
            <person name="Min B."/>
            <person name="Kim J.-G."/>
            <person name="Kim S."/>
            <person name="Oh Y.-L."/>
            <person name="Kong W.-S."/>
            <person name="Park H."/>
            <person name="Jeong J."/>
            <person name="Song E.-S."/>
        </authorList>
    </citation>
    <scope>NUCLEOTIDE SEQUENCE [LARGE SCALE GENOMIC DNA]</scope>
    <source>
        <strain evidence="3">51987-8</strain>
    </source>
</reference>
<feature type="region of interest" description="Disordered" evidence="1">
    <location>
        <begin position="1"/>
        <end position="51"/>
    </location>
</feature>
<protein>
    <recommendedName>
        <fullName evidence="2">F-box domain-containing protein</fullName>
    </recommendedName>
</protein>
<dbReference type="PROSITE" id="PS50181">
    <property type="entry name" value="FBOX"/>
    <property type="match status" value="1"/>
</dbReference>
<dbReference type="InterPro" id="IPR036047">
    <property type="entry name" value="F-box-like_dom_sf"/>
</dbReference>
<dbReference type="STRING" id="39966.A0A369JMP1"/>
<evidence type="ECO:0000313" key="3">
    <source>
        <dbReference type="EMBL" id="RDB20036.1"/>
    </source>
</evidence>
<evidence type="ECO:0000313" key="4">
    <source>
        <dbReference type="Proteomes" id="UP000076154"/>
    </source>
</evidence>
<comment type="caution">
    <text evidence="3">The sequence shown here is derived from an EMBL/GenBank/DDBJ whole genome shotgun (WGS) entry which is preliminary data.</text>
</comment>